<dbReference type="InterPro" id="IPR012944">
    <property type="entry name" value="SusD_RagB_dom"/>
</dbReference>
<feature type="domain" description="SusD-like N-terminal" evidence="7">
    <location>
        <begin position="73"/>
        <end position="221"/>
    </location>
</feature>
<comment type="subcellular location">
    <subcellularLocation>
        <location evidence="1">Cell outer membrane</location>
    </subcellularLocation>
</comment>
<keyword evidence="2" id="KW-0732">Signal</keyword>
<sequence>MKKIIYSFLLILTVGFISSCDDLLDAPSKSAMDEAVIFSTPVLAEGAVAGIIQSFCEQNSHRGRYLVYYGTNTDCEVTNSMVPPTNDKARLANYNTNISNGQMNESGNVWAKCYEGIERANLAIRGLRTYGDVESNAQLAQLLGEVLTLRAILYSDLVKAWGDVPARFEPVNPETVYLPKSDRDVIYKQLLADLEEAAGLVAWPNETAVTKSTERVNKAFVKGLRARVALAVGGYSQRADGVRLSTDPDLAPAKMYAIAKKECLDVINSKTCTLISSFEDVFKTLCGEKCVAGLESLWEIPFSEGRGRVIFDLGVKHTNTDKYTNQAKGGTNGPNPIMYYEYDADDARRDVTCVPYEWTNGKQVPTNLNNWYFGKYRYEWLPRIVSGGGTDDGLNWLYMRYADVLLMAAEAINEIDGPAAAASYLQEIRSRAFPNNPEKVAVFMTEATKGKTEFLKAIVDERALEFTGEMLRKGDLIRWNLLGAKLQEAKAKLEQLEKREGKYATLPTNIYYKTNADGETVDIYGLHFGDTDTEGASLGYESNKSWKLNDSKEPTSYWDALYLRDPDTQQFWPIWQTFLESSNGMLNNDGYKTPSN</sequence>
<evidence type="ECO:0008006" key="9">
    <source>
        <dbReference type="Google" id="ProtNLM"/>
    </source>
</evidence>
<dbReference type="EMBL" id="SNRY01002771">
    <property type="protein sequence ID" value="KAA6323578.1"/>
    <property type="molecule type" value="Genomic_DNA"/>
</dbReference>
<evidence type="ECO:0000256" key="4">
    <source>
        <dbReference type="ARBA" id="ARBA00023237"/>
    </source>
</evidence>
<dbReference type="PROSITE" id="PS51257">
    <property type="entry name" value="PROKAR_LIPOPROTEIN"/>
    <property type="match status" value="1"/>
</dbReference>
<keyword evidence="3" id="KW-0472">Membrane</keyword>
<reference evidence="8" key="1">
    <citation type="submission" date="2019-03" db="EMBL/GenBank/DDBJ databases">
        <title>Single cell metagenomics reveals metabolic interactions within the superorganism composed of flagellate Streblomastix strix and complex community of Bacteroidetes bacteria on its surface.</title>
        <authorList>
            <person name="Treitli S.C."/>
            <person name="Kolisko M."/>
            <person name="Husnik F."/>
            <person name="Keeling P."/>
            <person name="Hampl V."/>
        </authorList>
    </citation>
    <scope>NUCLEOTIDE SEQUENCE</scope>
    <source>
        <strain evidence="8">STM</strain>
    </source>
</reference>
<dbReference type="SUPFAM" id="SSF48452">
    <property type="entry name" value="TPR-like"/>
    <property type="match status" value="1"/>
</dbReference>
<dbReference type="InterPro" id="IPR033985">
    <property type="entry name" value="SusD-like_N"/>
</dbReference>
<organism evidence="8">
    <name type="scientific">termite gut metagenome</name>
    <dbReference type="NCBI Taxonomy" id="433724"/>
    <lineage>
        <taxon>unclassified sequences</taxon>
        <taxon>metagenomes</taxon>
        <taxon>organismal metagenomes</taxon>
    </lineage>
</organism>
<evidence type="ECO:0000256" key="3">
    <source>
        <dbReference type="ARBA" id="ARBA00023136"/>
    </source>
</evidence>
<evidence type="ECO:0000259" key="6">
    <source>
        <dbReference type="Pfam" id="PF07980"/>
    </source>
</evidence>
<dbReference type="GO" id="GO:0009279">
    <property type="term" value="C:cell outer membrane"/>
    <property type="evidence" value="ECO:0007669"/>
    <property type="project" value="UniProtKB-SubCell"/>
</dbReference>
<proteinExistence type="predicted"/>
<name>A0A5J4QR48_9ZZZZ</name>
<feature type="domain" description="RagB/SusD" evidence="6">
    <location>
        <begin position="386"/>
        <end position="591"/>
    </location>
</feature>
<evidence type="ECO:0000256" key="2">
    <source>
        <dbReference type="ARBA" id="ARBA00022729"/>
    </source>
</evidence>
<dbReference type="InterPro" id="IPR011990">
    <property type="entry name" value="TPR-like_helical_dom_sf"/>
</dbReference>
<dbReference type="Pfam" id="PF07980">
    <property type="entry name" value="SusD_RagB"/>
    <property type="match status" value="1"/>
</dbReference>
<keyword evidence="5" id="KW-0175">Coiled coil</keyword>
<evidence type="ECO:0000313" key="8">
    <source>
        <dbReference type="EMBL" id="KAA6323578.1"/>
    </source>
</evidence>
<dbReference type="AlphaFoldDB" id="A0A5J4QR48"/>
<protein>
    <recommendedName>
        <fullName evidence="9">RagB/SusD family nutrient uptake outer membrane protein</fullName>
    </recommendedName>
</protein>
<feature type="coiled-coil region" evidence="5">
    <location>
        <begin position="479"/>
        <end position="506"/>
    </location>
</feature>
<evidence type="ECO:0000256" key="1">
    <source>
        <dbReference type="ARBA" id="ARBA00004442"/>
    </source>
</evidence>
<dbReference type="Gene3D" id="1.25.40.390">
    <property type="match status" value="1"/>
</dbReference>
<dbReference type="Pfam" id="PF14322">
    <property type="entry name" value="SusD-like_3"/>
    <property type="match status" value="1"/>
</dbReference>
<keyword evidence="4" id="KW-0998">Cell outer membrane</keyword>
<gene>
    <name evidence="8" type="ORF">EZS27_026995</name>
</gene>
<evidence type="ECO:0000259" key="7">
    <source>
        <dbReference type="Pfam" id="PF14322"/>
    </source>
</evidence>
<accession>A0A5J4QR48</accession>
<comment type="caution">
    <text evidence="8">The sequence shown here is derived from an EMBL/GenBank/DDBJ whole genome shotgun (WGS) entry which is preliminary data.</text>
</comment>
<evidence type="ECO:0000256" key="5">
    <source>
        <dbReference type="SAM" id="Coils"/>
    </source>
</evidence>